<dbReference type="SUPFAM" id="SSF51366">
    <property type="entry name" value="Ribulose-phoshate binding barrel"/>
    <property type="match status" value="1"/>
</dbReference>
<evidence type="ECO:0000256" key="3">
    <source>
        <dbReference type="ARBA" id="ARBA00023102"/>
    </source>
</evidence>
<comment type="similarity">
    <text evidence="1 5">Belongs to the HisA/HisF family.</text>
</comment>
<dbReference type="PANTHER" id="PTHR43090">
    <property type="entry name" value="1-(5-PHOSPHORIBOSYL)-5-[(5-PHOSPHORIBOSYLAMINO)METHYLIDENEAMINO] IMIDAZOLE-4-CARBOXAMIDE ISOMERASE"/>
    <property type="match status" value="1"/>
</dbReference>
<dbReference type="PANTHER" id="PTHR43090:SF2">
    <property type="entry name" value="1-(5-PHOSPHORIBOSYL)-5-[(5-PHOSPHORIBOSYLAMINO)METHYLIDENEAMINO] IMIDAZOLE-4-CARBOXAMIDE ISOMERASE"/>
    <property type="match status" value="1"/>
</dbReference>
<keyword evidence="2 5" id="KW-0028">Amino-acid biosynthesis</keyword>
<dbReference type="InterPro" id="IPR013785">
    <property type="entry name" value="Aldolase_TIM"/>
</dbReference>
<dbReference type="EMBL" id="JAJKFW010000006">
    <property type="protein sequence ID" value="MCC9641507.1"/>
    <property type="molecule type" value="Genomic_DNA"/>
</dbReference>
<evidence type="ECO:0000256" key="2">
    <source>
        <dbReference type="ARBA" id="ARBA00022605"/>
    </source>
</evidence>
<keyword evidence="3 5" id="KW-0368">Histidine biosynthesis</keyword>
<accession>A0ABS8ND74</accession>
<comment type="caution">
    <text evidence="6">The sequence shown here is derived from an EMBL/GenBank/DDBJ whole genome shotgun (WGS) entry which is preliminary data.</text>
</comment>
<dbReference type="InterPro" id="IPR044524">
    <property type="entry name" value="Isoase_HisA-like"/>
</dbReference>
<dbReference type="InterPro" id="IPR011060">
    <property type="entry name" value="RibuloseP-bd_barrel"/>
</dbReference>
<dbReference type="Gene3D" id="3.20.20.70">
    <property type="entry name" value="Aldolase class I"/>
    <property type="match status" value="1"/>
</dbReference>
<name>A0ABS8ND74_9BACT</name>
<keyword evidence="7" id="KW-1185">Reference proteome</keyword>
<dbReference type="Proteomes" id="UP001430306">
    <property type="component" value="Unassembled WGS sequence"/>
</dbReference>
<reference evidence="6" key="1">
    <citation type="submission" date="2021-11" db="EMBL/GenBank/DDBJ databases">
        <title>Genome sequence.</title>
        <authorList>
            <person name="Sun Q."/>
        </authorList>
    </citation>
    <scope>NUCLEOTIDE SEQUENCE</scope>
    <source>
        <strain evidence="6">JC740</strain>
    </source>
</reference>
<evidence type="ECO:0000256" key="1">
    <source>
        <dbReference type="ARBA" id="ARBA00009667"/>
    </source>
</evidence>
<proteinExistence type="inferred from homology"/>
<evidence type="ECO:0000313" key="7">
    <source>
        <dbReference type="Proteomes" id="UP001430306"/>
    </source>
</evidence>
<evidence type="ECO:0000256" key="4">
    <source>
        <dbReference type="ARBA" id="ARBA00029440"/>
    </source>
</evidence>
<sequence>MSSFAGLDSTRDRWRGVSSHLIGVLDLMDGKAVRGIAGQRHRYQPHAGSLCDPCELIRWYRTIGLCQFYVADLDSLTGAGQQRASLRSIIDSLRPGETLWIDAGWTNCPTREESKWLQQVNRAGAVDSMTRWIIATESAQGLHVIDELSSVVDPADLCLSLDFREGEFVQGTQRTREIQFQREQAGGPDGWIDRAWERGIREVIVLDVAQVGSSAGVASCLPLREYHASHPGGRWITGGGIREPADVQQCLDEGYSRLLVASALLPKLNDVSY</sequence>
<dbReference type="InterPro" id="IPR006062">
    <property type="entry name" value="His_biosynth"/>
</dbReference>
<dbReference type="RefSeq" id="WP_230271684.1">
    <property type="nucleotide sequence ID" value="NZ_JAJKFW010000006.1"/>
</dbReference>
<protein>
    <submittedName>
        <fullName evidence="6">HisA/hisF family protein</fullName>
    </submittedName>
</protein>
<comment type="pathway">
    <text evidence="4">Amino-acid biosynthesis.</text>
</comment>
<evidence type="ECO:0000256" key="5">
    <source>
        <dbReference type="RuleBase" id="RU003657"/>
    </source>
</evidence>
<gene>
    <name evidence="6" type="ORF">LOC71_04425</name>
</gene>
<organism evidence="6 7">
    <name type="scientific">Rhodopirellula halodulae</name>
    <dbReference type="NCBI Taxonomy" id="2894198"/>
    <lineage>
        <taxon>Bacteria</taxon>
        <taxon>Pseudomonadati</taxon>
        <taxon>Planctomycetota</taxon>
        <taxon>Planctomycetia</taxon>
        <taxon>Pirellulales</taxon>
        <taxon>Pirellulaceae</taxon>
        <taxon>Rhodopirellula</taxon>
    </lineage>
</organism>
<evidence type="ECO:0000313" key="6">
    <source>
        <dbReference type="EMBL" id="MCC9641507.1"/>
    </source>
</evidence>
<dbReference type="Pfam" id="PF00977">
    <property type="entry name" value="His_biosynth"/>
    <property type="match status" value="1"/>
</dbReference>